<reference evidence="1" key="1">
    <citation type="submission" date="2020-03" db="EMBL/GenBank/DDBJ databases">
        <title>The deep terrestrial virosphere.</title>
        <authorList>
            <person name="Holmfeldt K."/>
            <person name="Nilsson E."/>
            <person name="Simone D."/>
            <person name="Lopez-Fernandez M."/>
            <person name="Wu X."/>
            <person name="de Brujin I."/>
            <person name="Lundin D."/>
            <person name="Andersson A."/>
            <person name="Bertilsson S."/>
            <person name="Dopson M."/>
        </authorList>
    </citation>
    <scope>NUCLEOTIDE SEQUENCE</scope>
    <source>
        <strain evidence="1">TM448B00775</strain>
    </source>
</reference>
<proteinExistence type="predicted"/>
<organism evidence="1">
    <name type="scientific">viral metagenome</name>
    <dbReference type="NCBI Taxonomy" id="1070528"/>
    <lineage>
        <taxon>unclassified sequences</taxon>
        <taxon>metagenomes</taxon>
        <taxon>organismal metagenomes</taxon>
    </lineage>
</organism>
<dbReference type="EMBL" id="MT144656">
    <property type="protein sequence ID" value="QJH96595.1"/>
    <property type="molecule type" value="Genomic_DNA"/>
</dbReference>
<evidence type="ECO:0000313" key="1">
    <source>
        <dbReference type="EMBL" id="QJH96595.1"/>
    </source>
</evidence>
<dbReference type="SUPFAM" id="SSF57783">
    <property type="entry name" value="Zinc beta-ribbon"/>
    <property type="match status" value="1"/>
</dbReference>
<accession>A0A6M3XJP3</accession>
<gene>
    <name evidence="1" type="ORF">TM448B00775_0020</name>
</gene>
<protein>
    <submittedName>
        <fullName evidence="1">Uncharacterized protein</fullName>
    </submittedName>
</protein>
<name>A0A6M3XJP3_9ZZZZ</name>
<sequence>MAIKCPRCGGKSYKHDEELIDSFKKATHIIYYCVSCNLYWRKPRGGPKVRKYINLNDNENVLDVVEMFK</sequence>
<dbReference type="AlphaFoldDB" id="A0A6M3XJP3"/>